<evidence type="ECO:0000256" key="2">
    <source>
        <dbReference type="ARBA" id="ARBA00009695"/>
    </source>
</evidence>
<dbReference type="InterPro" id="IPR036388">
    <property type="entry name" value="WH-like_DNA-bd_sf"/>
</dbReference>
<evidence type="ECO:0000256" key="5">
    <source>
        <dbReference type="SAM" id="MobiDB-lite"/>
    </source>
</evidence>
<evidence type="ECO:0000313" key="8">
    <source>
        <dbReference type="Proteomes" id="UP000549617"/>
    </source>
</evidence>
<dbReference type="RefSeq" id="WP_184017074.1">
    <property type="nucleotide sequence ID" value="NZ_JACIJC010000002.1"/>
</dbReference>
<organism evidence="7 8">
    <name type="scientific">Sphingobium boeckii</name>
    <dbReference type="NCBI Taxonomy" id="1082345"/>
    <lineage>
        <taxon>Bacteria</taxon>
        <taxon>Pseudomonadati</taxon>
        <taxon>Pseudomonadota</taxon>
        <taxon>Alphaproteobacteria</taxon>
        <taxon>Sphingomonadales</taxon>
        <taxon>Sphingomonadaceae</taxon>
        <taxon>Sphingobium</taxon>
    </lineage>
</organism>
<comment type="similarity">
    <text evidence="2">Belongs to the RecX family.</text>
</comment>
<evidence type="ECO:0000256" key="1">
    <source>
        <dbReference type="ARBA" id="ARBA00004496"/>
    </source>
</evidence>
<dbReference type="InterPro" id="IPR053924">
    <property type="entry name" value="RecX_HTH_2nd"/>
</dbReference>
<keyword evidence="8" id="KW-1185">Reference proteome</keyword>
<reference evidence="7 8" key="1">
    <citation type="submission" date="2020-08" db="EMBL/GenBank/DDBJ databases">
        <title>Genomic Encyclopedia of Type Strains, Phase IV (KMG-IV): sequencing the most valuable type-strain genomes for metagenomic binning, comparative biology and taxonomic classification.</title>
        <authorList>
            <person name="Goeker M."/>
        </authorList>
    </citation>
    <scope>NUCLEOTIDE SEQUENCE [LARGE SCALE GENOMIC DNA]</scope>
    <source>
        <strain evidence="7 8">DSM 25079</strain>
    </source>
</reference>
<feature type="region of interest" description="Disordered" evidence="5">
    <location>
        <begin position="1"/>
        <end position="21"/>
    </location>
</feature>
<evidence type="ECO:0000313" key="7">
    <source>
        <dbReference type="EMBL" id="MBB5685614.1"/>
    </source>
</evidence>
<keyword evidence="4" id="KW-0963">Cytoplasm</keyword>
<sequence length="186" mass="20589">MAVSFNKSRSGPREPRQPKPLDAEALNRLALHYVGKYATTRGKLSDYLRRKLRERGWAGDGAGPDIIALAERFSALGYIDDRAFAEMRAESLGRRGYGVRRVSQALTVAGITEEDAAPVRAAAQERGWESALAYARRKRIGPWGEIAIDPARREKQLAAMIRAGHPFDHARRIISALPGETLDVPE</sequence>
<feature type="domain" description="RecX second three-helical" evidence="6">
    <location>
        <begin position="80"/>
        <end position="116"/>
    </location>
</feature>
<dbReference type="GO" id="GO:0005737">
    <property type="term" value="C:cytoplasm"/>
    <property type="evidence" value="ECO:0007669"/>
    <property type="project" value="UniProtKB-SubCell"/>
</dbReference>
<proteinExistence type="inferred from homology"/>
<name>A0A7W9AHL2_9SPHN</name>
<dbReference type="AlphaFoldDB" id="A0A7W9AHL2"/>
<evidence type="ECO:0000256" key="3">
    <source>
        <dbReference type="ARBA" id="ARBA00018111"/>
    </source>
</evidence>
<gene>
    <name evidence="7" type="ORF">FHS49_001622</name>
</gene>
<accession>A0A7W9AHL2</accession>
<dbReference type="Proteomes" id="UP000549617">
    <property type="component" value="Unassembled WGS sequence"/>
</dbReference>
<feature type="compositionally biased region" description="Basic and acidic residues" evidence="5">
    <location>
        <begin position="11"/>
        <end position="21"/>
    </location>
</feature>
<dbReference type="EMBL" id="JACIJC010000002">
    <property type="protein sequence ID" value="MBB5685614.1"/>
    <property type="molecule type" value="Genomic_DNA"/>
</dbReference>
<comment type="subcellular location">
    <subcellularLocation>
        <location evidence="1">Cytoplasm</location>
    </subcellularLocation>
</comment>
<dbReference type="Pfam" id="PF02631">
    <property type="entry name" value="RecX_HTH2"/>
    <property type="match status" value="1"/>
</dbReference>
<evidence type="ECO:0000259" key="6">
    <source>
        <dbReference type="Pfam" id="PF02631"/>
    </source>
</evidence>
<dbReference type="Gene3D" id="1.10.10.10">
    <property type="entry name" value="Winged helix-like DNA-binding domain superfamily/Winged helix DNA-binding domain"/>
    <property type="match status" value="1"/>
</dbReference>
<comment type="caution">
    <text evidence="7">The sequence shown here is derived from an EMBL/GenBank/DDBJ whole genome shotgun (WGS) entry which is preliminary data.</text>
</comment>
<evidence type="ECO:0000256" key="4">
    <source>
        <dbReference type="ARBA" id="ARBA00022490"/>
    </source>
</evidence>
<protein>
    <recommendedName>
        <fullName evidence="3">Regulatory protein RecX</fullName>
    </recommendedName>
</protein>